<dbReference type="InterPro" id="IPR051206">
    <property type="entry name" value="NAMLAA_amidase_2"/>
</dbReference>
<dbReference type="GO" id="GO:0009254">
    <property type="term" value="P:peptidoglycan turnover"/>
    <property type="evidence" value="ECO:0007669"/>
    <property type="project" value="TreeGrafter"/>
</dbReference>
<dbReference type="Pfam" id="PF01471">
    <property type="entry name" value="PG_binding_1"/>
    <property type="match status" value="2"/>
</dbReference>
<gene>
    <name evidence="9" type="ORF">GCM10011398_05620</name>
</gene>
<dbReference type="EC" id="3.5.1.28" evidence="3"/>
<dbReference type="SUPFAM" id="SSF47090">
    <property type="entry name" value="PGBD-like"/>
    <property type="match status" value="2"/>
</dbReference>
<evidence type="ECO:0000256" key="7">
    <source>
        <dbReference type="ARBA" id="ARBA00032390"/>
    </source>
</evidence>
<feature type="domain" description="N-acetylmuramoyl-L-alanine amidase" evidence="8">
    <location>
        <begin position="17"/>
        <end position="152"/>
    </location>
</feature>
<evidence type="ECO:0000313" key="9">
    <source>
        <dbReference type="EMBL" id="GGG64868.1"/>
    </source>
</evidence>
<dbReference type="InterPro" id="IPR036366">
    <property type="entry name" value="PGBDSf"/>
</dbReference>
<sequence length="346" mass="40309">MAIKNKYKIERKYINNSYARSREFIDDVRFLVAHETDNDTADADDHYRYFNGINFYASAHTFIDDDKILEIIPLNEKAWHVNYDKPKDNQLYGDDANDCAIGTELCRTGNFKKSYDRYVWYFAYLCHKFGLNPQHNIVSHKVLDPGRRFDPQSWLEPNGVSWNEFINDVQRYYDNWNGKVVDRDEQVKSEEIVWYLSRGDHNRLVGDLQRKLKKLGYYDGKIDNNFGPKTESAVKAFQKHEGLIQDGSYGPKTQAVMKNAKSKKKNKIGPSVIPYPGYHFELRSPQMHDDNVGRIQRALNNAAGHKVVEVDNYYGPNTANEVGEYQERHDLEPDKMVGPITWSTLF</sequence>
<reference evidence="9" key="1">
    <citation type="journal article" date="2014" name="Int. J. Syst. Evol. Microbiol.">
        <title>Complete genome sequence of Corynebacterium casei LMG S-19264T (=DSM 44701T), isolated from a smear-ripened cheese.</title>
        <authorList>
            <consortium name="US DOE Joint Genome Institute (JGI-PGF)"/>
            <person name="Walter F."/>
            <person name="Albersmeier A."/>
            <person name="Kalinowski J."/>
            <person name="Ruckert C."/>
        </authorList>
    </citation>
    <scope>NUCLEOTIDE SEQUENCE</scope>
    <source>
        <strain evidence="9">CGMCC 1.12754</strain>
    </source>
</reference>
<dbReference type="SMART" id="SM00644">
    <property type="entry name" value="Ami_2"/>
    <property type="match status" value="1"/>
</dbReference>
<evidence type="ECO:0000256" key="5">
    <source>
        <dbReference type="ARBA" id="ARBA00023316"/>
    </source>
</evidence>
<dbReference type="Pfam" id="PF01510">
    <property type="entry name" value="Amidase_2"/>
    <property type="match status" value="1"/>
</dbReference>
<keyword evidence="10" id="KW-1185">Reference proteome</keyword>
<name>A0A917H1U1_9BACI</name>
<dbReference type="CDD" id="cd06583">
    <property type="entry name" value="PGRP"/>
    <property type="match status" value="1"/>
</dbReference>
<dbReference type="Gene3D" id="3.40.80.10">
    <property type="entry name" value="Peptidoglycan recognition protein-like"/>
    <property type="match status" value="1"/>
</dbReference>
<comment type="caution">
    <text evidence="9">The sequence shown here is derived from an EMBL/GenBank/DDBJ whole genome shotgun (WGS) entry which is preliminary data.</text>
</comment>
<evidence type="ECO:0000256" key="3">
    <source>
        <dbReference type="ARBA" id="ARBA00011901"/>
    </source>
</evidence>
<evidence type="ECO:0000256" key="1">
    <source>
        <dbReference type="ARBA" id="ARBA00001561"/>
    </source>
</evidence>
<dbReference type="InterPro" id="IPR036365">
    <property type="entry name" value="PGBD-like_sf"/>
</dbReference>
<organism evidence="9 10">
    <name type="scientific">Virgibacillus oceani</name>
    <dbReference type="NCBI Taxonomy" id="1479511"/>
    <lineage>
        <taxon>Bacteria</taxon>
        <taxon>Bacillati</taxon>
        <taxon>Bacillota</taxon>
        <taxon>Bacilli</taxon>
        <taxon>Bacillales</taxon>
        <taxon>Bacillaceae</taxon>
        <taxon>Virgibacillus</taxon>
    </lineage>
</organism>
<keyword evidence="5" id="KW-0961">Cell wall biogenesis/degradation</keyword>
<evidence type="ECO:0000313" key="10">
    <source>
        <dbReference type="Proteomes" id="UP000622860"/>
    </source>
</evidence>
<dbReference type="SUPFAM" id="SSF55846">
    <property type="entry name" value="N-acetylmuramoyl-L-alanine amidase-like"/>
    <property type="match status" value="1"/>
</dbReference>
<comment type="similarity">
    <text evidence="2">Belongs to the N-acetylmuramoyl-L-alanine amidase 2 family.</text>
</comment>
<dbReference type="Proteomes" id="UP000622860">
    <property type="component" value="Unassembled WGS sequence"/>
</dbReference>
<dbReference type="GO" id="GO:0071555">
    <property type="term" value="P:cell wall organization"/>
    <property type="evidence" value="ECO:0007669"/>
    <property type="project" value="UniProtKB-KW"/>
</dbReference>
<dbReference type="GO" id="GO:0008745">
    <property type="term" value="F:N-acetylmuramoyl-L-alanine amidase activity"/>
    <property type="evidence" value="ECO:0007669"/>
    <property type="project" value="UniProtKB-EC"/>
</dbReference>
<dbReference type="EMBL" id="BMFR01000001">
    <property type="protein sequence ID" value="GGG64868.1"/>
    <property type="molecule type" value="Genomic_DNA"/>
</dbReference>
<accession>A0A917H1U1</accession>
<proteinExistence type="inferred from homology"/>
<evidence type="ECO:0000259" key="8">
    <source>
        <dbReference type="SMART" id="SM00644"/>
    </source>
</evidence>
<comment type="catalytic activity">
    <reaction evidence="1">
        <text>Hydrolyzes the link between N-acetylmuramoyl residues and L-amino acid residues in certain cell-wall glycopeptides.</text>
        <dbReference type="EC" id="3.5.1.28"/>
    </reaction>
</comment>
<dbReference type="PANTHER" id="PTHR30417:SF1">
    <property type="entry name" value="N-ACETYLMURAMOYL-L-ALANINE AMIDASE AMID"/>
    <property type="match status" value="1"/>
</dbReference>
<keyword evidence="4" id="KW-0378">Hydrolase</keyword>
<evidence type="ECO:0000256" key="2">
    <source>
        <dbReference type="ARBA" id="ARBA00007553"/>
    </source>
</evidence>
<dbReference type="InterPro" id="IPR036505">
    <property type="entry name" value="Amidase/PGRP_sf"/>
</dbReference>
<protein>
    <recommendedName>
        <fullName evidence="3">N-acetylmuramoyl-L-alanine amidase</fullName>
        <ecNumber evidence="3">3.5.1.28</ecNumber>
    </recommendedName>
    <alternativeName>
        <fullName evidence="7">Autolysin</fullName>
    </alternativeName>
    <alternativeName>
        <fullName evidence="6">Cell wall hydrolase</fullName>
    </alternativeName>
</protein>
<dbReference type="InterPro" id="IPR002502">
    <property type="entry name" value="Amidase_domain"/>
</dbReference>
<dbReference type="Gene3D" id="1.10.101.10">
    <property type="entry name" value="PGBD-like superfamily/PGBD"/>
    <property type="match status" value="2"/>
</dbReference>
<dbReference type="InterPro" id="IPR002477">
    <property type="entry name" value="Peptidoglycan-bd-like"/>
</dbReference>
<dbReference type="AlphaFoldDB" id="A0A917H1U1"/>
<reference evidence="9" key="2">
    <citation type="submission" date="2020-09" db="EMBL/GenBank/DDBJ databases">
        <authorList>
            <person name="Sun Q."/>
            <person name="Zhou Y."/>
        </authorList>
    </citation>
    <scope>NUCLEOTIDE SEQUENCE</scope>
    <source>
        <strain evidence="9">CGMCC 1.12754</strain>
    </source>
</reference>
<dbReference type="GO" id="GO:0009253">
    <property type="term" value="P:peptidoglycan catabolic process"/>
    <property type="evidence" value="ECO:0007669"/>
    <property type="project" value="InterPro"/>
</dbReference>
<dbReference type="PANTHER" id="PTHR30417">
    <property type="entry name" value="N-ACETYLMURAMOYL-L-ALANINE AMIDASE AMID"/>
    <property type="match status" value="1"/>
</dbReference>
<evidence type="ECO:0000256" key="4">
    <source>
        <dbReference type="ARBA" id="ARBA00022801"/>
    </source>
</evidence>
<evidence type="ECO:0000256" key="6">
    <source>
        <dbReference type="ARBA" id="ARBA00030881"/>
    </source>
</evidence>